<accession>A0A1F6DS53</accession>
<organism evidence="3 4">
    <name type="scientific">Candidatus Kaiserbacteria bacterium RIFCSPHIGHO2_02_FULL_55_17</name>
    <dbReference type="NCBI Taxonomy" id="1798496"/>
    <lineage>
        <taxon>Bacteria</taxon>
        <taxon>Candidatus Kaiseribacteriota</taxon>
    </lineage>
</organism>
<protein>
    <submittedName>
        <fullName evidence="3">Uncharacterized protein</fullName>
    </submittedName>
</protein>
<sequence>MKFDTNTTLLIIGTLVVAAGAYWYFFTGTGNEPPLTPSGAPINQAQMQFETLVGELKPISFDTRIFSDARFNALVDITTPIAPESAGRADPLAPIPGVSETE</sequence>
<dbReference type="AlphaFoldDB" id="A0A1F6DS53"/>
<feature type="transmembrane region" description="Helical" evidence="2">
    <location>
        <begin position="7"/>
        <end position="26"/>
    </location>
</feature>
<evidence type="ECO:0000256" key="2">
    <source>
        <dbReference type="SAM" id="Phobius"/>
    </source>
</evidence>
<evidence type="ECO:0000313" key="3">
    <source>
        <dbReference type="EMBL" id="OGG64269.1"/>
    </source>
</evidence>
<gene>
    <name evidence="3" type="ORF">A3C94_00420</name>
</gene>
<feature type="region of interest" description="Disordered" evidence="1">
    <location>
        <begin position="83"/>
        <end position="102"/>
    </location>
</feature>
<evidence type="ECO:0000313" key="4">
    <source>
        <dbReference type="Proteomes" id="UP000177232"/>
    </source>
</evidence>
<dbReference type="STRING" id="1798496.A3C94_00420"/>
<comment type="caution">
    <text evidence="3">The sequence shown here is derived from an EMBL/GenBank/DDBJ whole genome shotgun (WGS) entry which is preliminary data.</text>
</comment>
<keyword evidence="2" id="KW-1133">Transmembrane helix</keyword>
<dbReference type="Proteomes" id="UP000177232">
    <property type="component" value="Unassembled WGS sequence"/>
</dbReference>
<keyword evidence="2" id="KW-0472">Membrane</keyword>
<reference evidence="3 4" key="1">
    <citation type="journal article" date="2016" name="Nat. Commun.">
        <title>Thousands of microbial genomes shed light on interconnected biogeochemical processes in an aquifer system.</title>
        <authorList>
            <person name="Anantharaman K."/>
            <person name="Brown C.T."/>
            <person name="Hug L.A."/>
            <person name="Sharon I."/>
            <person name="Castelle C.J."/>
            <person name="Probst A.J."/>
            <person name="Thomas B.C."/>
            <person name="Singh A."/>
            <person name="Wilkins M.J."/>
            <person name="Karaoz U."/>
            <person name="Brodie E.L."/>
            <person name="Williams K.H."/>
            <person name="Hubbard S.S."/>
            <person name="Banfield J.F."/>
        </authorList>
    </citation>
    <scope>NUCLEOTIDE SEQUENCE [LARGE SCALE GENOMIC DNA]</scope>
</reference>
<keyword evidence="2" id="KW-0812">Transmembrane</keyword>
<dbReference type="EMBL" id="MFLJ01000029">
    <property type="protein sequence ID" value="OGG64269.1"/>
    <property type="molecule type" value="Genomic_DNA"/>
</dbReference>
<evidence type="ECO:0000256" key="1">
    <source>
        <dbReference type="SAM" id="MobiDB-lite"/>
    </source>
</evidence>
<proteinExistence type="predicted"/>
<name>A0A1F6DS53_9BACT</name>